<protein>
    <submittedName>
        <fullName evidence="1">Uncharacterized protein</fullName>
    </submittedName>
</protein>
<dbReference type="EMBL" id="GBRH01205645">
    <property type="protein sequence ID" value="JAD92250.1"/>
    <property type="molecule type" value="Transcribed_RNA"/>
</dbReference>
<dbReference type="AlphaFoldDB" id="A0A0A9E2X5"/>
<organism evidence="1">
    <name type="scientific">Arundo donax</name>
    <name type="common">Giant reed</name>
    <name type="synonym">Donax arundinaceus</name>
    <dbReference type="NCBI Taxonomy" id="35708"/>
    <lineage>
        <taxon>Eukaryota</taxon>
        <taxon>Viridiplantae</taxon>
        <taxon>Streptophyta</taxon>
        <taxon>Embryophyta</taxon>
        <taxon>Tracheophyta</taxon>
        <taxon>Spermatophyta</taxon>
        <taxon>Magnoliopsida</taxon>
        <taxon>Liliopsida</taxon>
        <taxon>Poales</taxon>
        <taxon>Poaceae</taxon>
        <taxon>PACMAD clade</taxon>
        <taxon>Arundinoideae</taxon>
        <taxon>Arundineae</taxon>
        <taxon>Arundo</taxon>
    </lineage>
</organism>
<reference evidence="1" key="2">
    <citation type="journal article" date="2015" name="Data Brief">
        <title>Shoot transcriptome of the giant reed, Arundo donax.</title>
        <authorList>
            <person name="Barrero R.A."/>
            <person name="Guerrero F.D."/>
            <person name="Moolhuijzen P."/>
            <person name="Goolsby J.A."/>
            <person name="Tidwell J."/>
            <person name="Bellgard S.E."/>
            <person name="Bellgard M.I."/>
        </authorList>
    </citation>
    <scope>NUCLEOTIDE SEQUENCE</scope>
    <source>
        <tissue evidence="1">Shoot tissue taken approximately 20 cm above the soil surface</tissue>
    </source>
</reference>
<evidence type="ECO:0000313" key="1">
    <source>
        <dbReference type="EMBL" id="JAD92250.1"/>
    </source>
</evidence>
<proteinExistence type="predicted"/>
<accession>A0A0A9E2X5</accession>
<reference evidence="1" key="1">
    <citation type="submission" date="2014-09" db="EMBL/GenBank/DDBJ databases">
        <authorList>
            <person name="Magalhaes I.L.F."/>
            <person name="Oliveira U."/>
            <person name="Santos F.R."/>
            <person name="Vidigal T.H.D.A."/>
            <person name="Brescovit A.D."/>
            <person name="Santos A.J."/>
        </authorList>
    </citation>
    <scope>NUCLEOTIDE SEQUENCE</scope>
    <source>
        <tissue evidence="1">Shoot tissue taken approximately 20 cm above the soil surface</tissue>
    </source>
</reference>
<sequence>MAPWNLMETWCTLGLYCRNYQPCSFGQKHYRYNYI</sequence>
<name>A0A0A9E2X5_ARUDO</name>